<evidence type="ECO:0000313" key="3">
    <source>
        <dbReference type="Proteomes" id="UP000005561"/>
    </source>
</evidence>
<dbReference type="eggNOG" id="ENOG50339ZJ">
    <property type="taxonomic scope" value="Bacteria"/>
</dbReference>
<evidence type="ECO:0000313" key="2">
    <source>
        <dbReference type="EMBL" id="EET60763.1"/>
    </source>
</evidence>
<feature type="domain" description="BIG2" evidence="1">
    <location>
        <begin position="23"/>
        <end position="94"/>
    </location>
</feature>
<proteinExistence type="predicted"/>
<dbReference type="SUPFAM" id="SSF49373">
    <property type="entry name" value="Invasin/intimin cell-adhesion fragments"/>
    <property type="match status" value="1"/>
</dbReference>
<dbReference type="InterPro" id="IPR008964">
    <property type="entry name" value="Invasin/intimin_cell_adhesion"/>
</dbReference>
<dbReference type="STRING" id="168384.SAMN05660368_02354"/>
<protein>
    <submittedName>
        <fullName evidence="2">Bacterial group 2 Ig-like protein</fullName>
    </submittedName>
</protein>
<dbReference type="Pfam" id="PF02368">
    <property type="entry name" value="Big_2"/>
    <property type="match status" value="1"/>
</dbReference>
<dbReference type="SUPFAM" id="SSF69318">
    <property type="entry name" value="Integrin alpha N-terminal domain"/>
    <property type="match status" value="1"/>
</dbReference>
<comment type="caution">
    <text evidence="2">The sequence shown here is derived from an EMBL/GenBank/DDBJ whole genome shotgun (WGS) entry which is preliminary data.</text>
</comment>
<dbReference type="Proteomes" id="UP000005561">
    <property type="component" value="Unassembled WGS sequence"/>
</dbReference>
<dbReference type="Gene3D" id="2.60.40.1080">
    <property type="match status" value="1"/>
</dbReference>
<keyword evidence="3" id="KW-1185">Reference proteome</keyword>
<dbReference type="InterPro" id="IPR028994">
    <property type="entry name" value="Integrin_alpha_N"/>
</dbReference>
<gene>
    <name evidence="2" type="ORF">BRYFOR_07225</name>
</gene>
<evidence type="ECO:0000259" key="1">
    <source>
        <dbReference type="SMART" id="SM00635"/>
    </source>
</evidence>
<accession>C6LF24</accession>
<dbReference type="AlphaFoldDB" id="C6LF24"/>
<name>C6LF24_9FIRM</name>
<dbReference type="InterPro" id="IPR003343">
    <property type="entry name" value="Big_2"/>
</dbReference>
<dbReference type="SMART" id="SM00635">
    <property type="entry name" value="BID_2"/>
    <property type="match status" value="1"/>
</dbReference>
<reference evidence="2" key="1">
    <citation type="submission" date="2009-07" db="EMBL/GenBank/DDBJ databases">
        <authorList>
            <person name="Weinstock G."/>
            <person name="Sodergren E."/>
            <person name="Clifton S."/>
            <person name="Fulton L."/>
            <person name="Fulton B."/>
            <person name="Courtney L."/>
            <person name="Fronick C."/>
            <person name="Harrison M."/>
            <person name="Strong C."/>
            <person name="Farmer C."/>
            <person name="Delahaunty K."/>
            <person name="Markovic C."/>
            <person name="Hall O."/>
            <person name="Minx P."/>
            <person name="Tomlinson C."/>
            <person name="Mitreva M."/>
            <person name="Nelson J."/>
            <person name="Hou S."/>
            <person name="Wollam A."/>
            <person name="Pepin K.H."/>
            <person name="Johnson M."/>
            <person name="Bhonagiri V."/>
            <person name="Nash W.E."/>
            <person name="Warren W."/>
            <person name="Chinwalla A."/>
            <person name="Mardis E.R."/>
            <person name="Wilson R.K."/>
        </authorList>
    </citation>
    <scope>NUCLEOTIDE SEQUENCE [LARGE SCALE GENOMIC DNA]</scope>
    <source>
        <strain evidence="2">DSM 14469</strain>
    </source>
</reference>
<dbReference type="EMBL" id="ACCL02000009">
    <property type="protein sequence ID" value="EET60763.1"/>
    <property type="molecule type" value="Genomic_DNA"/>
</dbReference>
<organism evidence="2 3">
    <name type="scientific">Marvinbryantia formatexigens DSM 14469</name>
    <dbReference type="NCBI Taxonomy" id="478749"/>
    <lineage>
        <taxon>Bacteria</taxon>
        <taxon>Bacillati</taxon>
        <taxon>Bacillota</taxon>
        <taxon>Clostridia</taxon>
        <taxon>Lachnospirales</taxon>
        <taxon>Lachnospiraceae</taxon>
        <taxon>Marvinbryantia</taxon>
    </lineage>
</organism>
<sequence length="278" mass="30541">MVFALAMILPAVLPADTFAVRVEAASVKLSASKATLAVGQKYSLSVKGTKAKVTWSSGNTKVATVSNGTVKAKKEGTAVITAKVGKKKLTCKVTVKGNYKTLYKSLLTKGTVSYSDKNGKGTDKARSFALLDIDQNGVPELIVNNAETSGFFSTRYIYTVKSGKIVYCGRYYVRGENYLYYNQKYKAVYTWWWTNGVGGQGSQLFRLSGSTLSSYKYIWEGSDRPGSSKKVYYYGTSGEKNKKVSKSTYLSAAKKYFKGQKKYSFVNNTAANRKKKLG</sequence>